<feature type="transmembrane region" description="Helical" evidence="1">
    <location>
        <begin position="109"/>
        <end position="133"/>
    </location>
</feature>
<evidence type="ECO:0000313" key="5">
    <source>
        <dbReference type="Proteomes" id="UP000076976"/>
    </source>
</evidence>
<reference evidence="3 5" key="1">
    <citation type="submission" date="2016-01" db="EMBL/GenBank/DDBJ databases">
        <title>Janibacter melonis strain CD11_4 genome sequencing and assembly.</title>
        <authorList>
            <person name="Nair G.R."/>
            <person name="Kaur G."/>
            <person name="Chander A.M."/>
            <person name="Mayilraj S."/>
        </authorList>
    </citation>
    <scope>NUCLEOTIDE SEQUENCE [LARGE SCALE GENOMIC DNA]</scope>
    <source>
        <strain evidence="3 5">CD11-4</strain>
    </source>
</reference>
<dbReference type="GeneID" id="59163405"/>
<dbReference type="Proteomes" id="UP000076976">
    <property type="component" value="Unassembled WGS sequence"/>
</dbReference>
<name>A0A176QD67_9MICO</name>
<dbReference type="Proteomes" id="UP000271708">
    <property type="component" value="Chromosome"/>
</dbReference>
<dbReference type="InterPro" id="IPR025196">
    <property type="entry name" value="DUF4126"/>
</dbReference>
<feature type="domain" description="DUF4126" evidence="2">
    <location>
        <begin position="5"/>
        <end position="183"/>
    </location>
</feature>
<feature type="transmembrane region" description="Helical" evidence="1">
    <location>
        <begin position="46"/>
        <end position="63"/>
    </location>
</feature>
<dbReference type="KEGG" id="jme:EEW87_002955"/>
<accession>A0A176QD67</accession>
<dbReference type="STRING" id="262209.AWH69_06055"/>
<accession>A0A5P8FJQ8</accession>
<dbReference type="EMBL" id="CP044548">
    <property type="protein sequence ID" value="QFQ29518.2"/>
    <property type="molecule type" value="Genomic_DNA"/>
</dbReference>
<evidence type="ECO:0000256" key="1">
    <source>
        <dbReference type="SAM" id="Phobius"/>
    </source>
</evidence>
<keyword evidence="5" id="KW-1185">Reference proteome</keyword>
<dbReference type="AlphaFoldDB" id="A0A176QD67"/>
<dbReference type="RefSeq" id="WP_068273149.1">
    <property type="nucleotide sequence ID" value="NZ_BAAAKD010000007.1"/>
</dbReference>
<organism evidence="3 5">
    <name type="scientific">Janibacter melonis</name>
    <dbReference type="NCBI Taxonomy" id="262209"/>
    <lineage>
        <taxon>Bacteria</taxon>
        <taxon>Bacillati</taxon>
        <taxon>Actinomycetota</taxon>
        <taxon>Actinomycetes</taxon>
        <taxon>Micrococcales</taxon>
        <taxon>Intrasporangiaceae</taxon>
        <taxon>Janibacter</taxon>
    </lineage>
</organism>
<evidence type="ECO:0000313" key="3">
    <source>
        <dbReference type="EMBL" id="OAB87622.1"/>
    </source>
</evidence>
<keyword evidence="1" id="KW-0472">Membrane</keyword>
<dbReference type="Pfam" id="PF13548">
    <property type="entry name" value="DUF4126"/>
    <property type="match status" value="1"/>
</dbReference>
<keyword evidence="1" id="KW-1133">Transmembrane helix</keyword>
<protein>
    <submittedName>
        <fullName evidence="4">DUF4126 family protein</fullName>
    </submittedName>
</protein>
<dbReference type="OrthoDB" id="186585at2"/>
<evidence type="ECO:0000259" key="2">
    <source>
        <dbReference type="Pfam" id="PF13548"/>
    </source>
</evidence>
<reference evidence="4" key="3">
    <citation type="submission" date="2019-11" db="EMBL/GenBank/DDBJ databases">
        <authorList>
            <person name="Zhao Q."/>
        </authorList>
    </citation>
    <scope>NUCLEOTIDE SEQUENCE</scope>
    <source>
        <strain evidence="4">M714</strain>
    </source>
</reference>
<gene>
    <name evidence="3" type="ORF">AWH69_06055</name>
    <name evidence="4" type="ORF">EEW87_002955</name>
</gene>
<reference evidence="4 6" key="2">
    <citation type="submission" date="2019-09" db="EMBL/GenBank/DDBJ databases">
        <title>Complete Genome Sequence of Janibacter melonis M714 with both human health impact and industrial applications.</title>
        <authorList>
            <person name="Jin M."/>
            <person name="Zhao Q.R."/>
        </authorList>
    </citation>
    <scope>NUCLEOTIDE SEQUENCE [LARGE SCALE GENOMIC DNA]</scope>
    <source>
        <strain evidence="4 6">M714</strain>
    </source>
</reference>
<proteinExistence type="predicted"/>
<dbReference type="EMBL" id="LQZG01000002">
    <property type="protein sequence ID" value="OAB87622.1"/>
    <property type="molecule type" value="Genomic_DNA"/>
</dbReference>
<evidence type="ECO:0000313" key="4">
    <source>
        <dbReference type="EMBL" id="QFQ29518.2"/>
    </source>
</evidence>
<sequence>MIAALTGMGLSAAAGLNAYVPFLVMALLARFTDVVALPAGWEWMQSWWAIGIGAVLLLTEMTLDKIPAVDSLNDAVQTAIRPGMGGLMGAAAASAQDLDGSAFMQENPWVGVVLGIVVAAVVHGTKAAARPVVNAGTAGLGAPVVSTAEDGAAITVSLLAVFAPVLVVVVLVVLAVMVWWVARAWLRLRRRRAGRRVAV</sequence>
<feature type="transmembrane region" description="Helical" evidence="1">
    <location>
        <begin position="153"/>
        <end position="182"/>
    </location>
</feature>
<evidence type="ECO:0000313" key="6">
    <source>
        <dbReference type="Proteomes" id="UP000271708"/>
    </source>
</evidence>
<keyword evidence="1" id="KW-0812">Transmembrane</keyword>